<accession>A0A6A6K4B9</accession>
<evidence type="ECO:0000256" key="4">
    <source>
        <dbReference type="ARBA" id="ARBA00022989"/>
    </source>
</evidence>
<organism evidence="8 9">
    <name type="scientific">Hevea brasiliensis</name>
    <name type="common">Para rubber tree</name>
    <name type="synonym">Siphonia brasiliensis</name>
    <dbReference type="NCBI Taxonomy" id="3981"/>
    <lineage>
        <taxon>Eukaryota</taxon>
        <taxon>Viridiplantae</taxon>
        <taxon>Streptophyta</taxon>
        <taxon>Embryophyta</taxon>
        <taxon>Tracheophyta</taxon>
        <taxon>Spermatophyta</taxon>
        <taxon>Magnoliopsida</taxon>
        <taxon>eudicotyledons</taxon>
        <taxon>Gunneridae</taxon>
        <taxon>Pentapetalae</taxon>
        <taxon>rosids</taxon>
        <taxon>fabids</taxon>
        <taxon>Malpighiales</taxon>
        <taxon>Euphorbiaceae</taxon>
        <taxon>Crotonoideae</taxon>
        <taxon>Micrandreae</taxon>
        <taxon>Hevea</taxon>
    </lineage>
</organism>
<evidence type="ECO:0000256" key="5">
    <source>
        <dbReference type="ARBA" id="ARBA00023136"/>
    </source>
</evidence>
<feature type="transmembrane region" description="Helical" evidence="6">
    <location>
        <begin position="389"/>
        <end position="411"/>
    </location>
</feature>
<evidence type="ECO:0000313" key="9">
    <source>
        <dbReference type="Proteomes" id="UP000467840"/>
    </source>
</evidence>
<evidence type="ECO:0000256" key="3">
    <source>
        <dbReference type="ARBA" id="ARBA00022729"/>
    </source>
</evidence>
<evidence type="ECO:0000256" key="6">
    <source>
        <dbReference type="SAM" id="Phobius"/>
    </source>
</evidence>
<gene>
    <name evidence="8" type="ORF">GH714_003738</name>
</gene>
<dbReference type="EMBL" id="JAAGAX010000018">
    <property type="protein sequence ID" value="KAF2283384.1"/>
    <property type="molecule type" value="Genomic_DNA"/>
</dbReference>
<comment type="caution">
    <text evidence="8">The sequence shown here is derived from an EMBL/GenBank/DDBJ whole genome shotgun (WGS) entry which is preliminary data.</text>
</comment>
<evidence type="ECO:0000313" key="8">
    <source>
        <dbReference type="EMBL" id="KAF2283384.1"/>
    </source>
</evidence>
<dbReference type="AlphaFoldDB" id="A0A6A6K4B9"/>
<comment type="subcellular location">
    <subcellularLocation>
        <location evidence="1">Membrane</location>
        <topology evidence="1">Single-pass membrane protein</topology>
    </subcellularLocation>
</comment>
<evidence type="ECO:0000259" key="7">
    <source>
        <dbReference type="Pfam" id="PF12819"/>
    </source>
</evidence>
<protein>
    <recommendedName>
        <fullName evidence="7">Malectin-like domain-containing protein</fullName>
    </recommendedName>
</protein>
<reference evidence="8 9" key="1">
    <citation type="journal article" date="2020" name="Mol. Plant">
        <title>The Chromosome-Based Rubber Tree Genome Provides New Insights into Spurge Genome Evolution and Rubber Biosynthesis.</title>
        <authorList>
            <person name="Liu J."/>
            <person name="Shi C."/>
            <person name="Shi C.C."/>
            <person name="Li W."/>
            <person name="Zhang Q.J."/>
            <person name="Zhang Y."/>
            <person name="Li K."/>
            <person name="Lu H.F."/>
            <person name="Shi C."/>
            <person name="Zhu S.T."/>
            <person name="Xiao Z.Y."/>
            <person name="Nan H."/>
            <person name="Yue Y."/>
            <person name="Zhu X.G."/>
            <person name="Wu Y."/>
            <person name="Hong X.N."/>
            <person name="Fan G.Y."/>
            <person name="Tong Y."/>
            <person name="Zhang D."/>
            <person name="Mao C.L."/>
            <person name="Liu Y.L."/>
            <person name="Hao S.J."/>
            <person name="Liu W.Q."/>
            <person name="Lv M.Q."/>
            <person name="Zhang H.B."/>
            <person name="Liu Y."/>
            <person name="Hu-Tang G.R."/>
            <person name="Wang J.P."/>
            <person name="Wang J.H."/>
            <person name="Sun Y.H."/>
            <person name="Ni S.B."/>
            <person name="Chen W.B."/>
            <person name="Zhang X.C."/>
            <person name="Jiao Y.N."/>
            <person name="Eichler E.E."/>
            <person name="Li G.H."/>
            <person name="Liu X."/>
            <person name="Gao L.Z."/>
        </authorList>
    </citation>
    <scope>NUCLEOTIDE SEQUENCE [LARGE SCALE GENOMIC DNA]</scope>
    <source>
        <strain evidence="9">cv. GT1</strain>
        <tissue evidence="8">Leaf</tissue>
    </source>
</reference>
<keyword evidence="9" id="KW-1185">Reference proteome</keyword>
<dbReference type="PANTHER" id="PTHR45631:SF44">
    <property type="entry name" value="CARBOHYDRATE-BINDING PROTEIN OF THE ER PROTEIN"/>
    <property type="match status" value="1"/>
</dbReference>
<dbReference type="Pfam" id="PF12819">
    <property type="entry name" value="Malectin_like"/>
    <property type="match status" value="1"/>
</dbReference>
<evidence type="ECO:0000256" key="1">
    <source>
        <dbReference type="ARBA" id="ARBA00004167"/>
    </source>
</evidence>
<sequence>MVHSINSFVNCCTNGGTDAGSVNDVGGAPVHLPGLFASDLRIDCGAPNQTPATDDDFVSWLTDENFVNAGKNHLLSYSQNFSTMNSLRYFPDGQKNCYFLPFDSLGTKFLFRAGFYYGNYDGLSKPPSFNLGIDGNLWVTVTTNSMPKDEPIYHEMIYWTKGDSAQVCLEQTGDGIPFISSLEATEIILNDMYRLMDNKTALLLHSRINYGANKSIERLIGHKDDWFNRIWKSREMPEYHSIVSGIIADGTMYGENNPPWPVMETAIQAKKVSDSIYLSINFSTQTNAVAYFVLYFRDPLSRFPENRIAQVEIFIDSKKLGATDVPPYYSRRPDMFRVVSLYPVQVDGSANITISPAKNSTLAPLLNAMEVFSVVNMPYMSKAGYLPNLSVVSFLVFLHVLSIVVSAIELYL</sequence>
<dbReference type="Proteomes" id="UP000467840">
    <property type="component" value="Chromosome 12"/>
</dbReference>
<evidence type="ECO:0000256" key="2">
    <source>
        <dbReference type="ARBA" id="ARBA00022692"/>
    </source>
</evidence>
<dbReference type="InterPro" id="IPR024788">
    <property type="entry name" value="Malectin-like_Carb-bd_dom"/>
</dbReference>
<keyword evidence="2 6" id="KW-0812">Transmembrane</keyword>
<dbReference type="GO" id="GO:0016020">
    <property type="term" value="C:membrane"/>
    <property type="evidence" value="ECO:0007669"/>
    <property type="project" value="UniProtKB-SubCell"/>
</dbReference>
<dbReference type="PANTHER" id="PTHR45631">
    <property type="entry name" value="OS07G0107800 PROTEIN-RELATED"/>
    <property type="match status" value="1"/>
</dbReference>
<feature type="domain" description="Malectin-like" evidence="7">
    <location>
        <begin position="42"/>
        <end position="374"/>
    </location>
</feature>
<proteinExistence type="predicted"/>
<keyword evidence="3" id="KW-0732">Signal</keyword>
<keyword evidence="4 6" id="KW-1133">Transmembrane helix</keyword>
<keyword evidence="5 6" id="KW-0472">Membrane</keyword>
<name>A0A6A6K4B9_HEVBR</name>